<keyword evidence="2 4" id="KW-0238">DNA-binding</keyword>
<keyword evidence="1" id="KW-0805">Transcription regulation</keyword>
<dbReference type="Pfam" id="PF17754">
    <property type="entry name" value="TetR_C_14"/>
    <property type="match status" value="1"/>
</dbReference>
<evidence type="ECO:0000256" key="3">
    <source>
        <dbReference type="ARBA" id="ARBA00023163"/>
    </source>
</evidence>
<feature type="DNA-binding region" description="H-T-H motif" evidence="4">
    <location>
        <begin position="37"/>
        <end position="56"/>
    </location>
</feature>
<evidence type="ECO:0000313" key="7">
    <source>
        <dbReference type="Proteomes" id="UP001501074"/>
    </source>
</evidence>
<dbReference type="RefSeq" id="WP_231489326.1">
    <property type="nucleotide sequence ID" value="NZ_BAAAZO010000005.1"/>
</dbReference>
<accession>A0ABP6ZPS0</accession>
<dbReference type="InterPro" id="IPR009057">
    <property type="entry name" value="Homeodomain-like_sf"/>
</dbReference>
<evidence type="ECO:0000259" key="5">
    <source>
        <dbReference type="PROSITE" id="PS50977"/>
    </source>
</evidence>
<keyword evidence="7" id="KW-1185">Reference proteome</keyword>
<dbReference type="Pfam" id="PF00440">
    <property type="entry name" value="TetR_N"/>
    <property type="match status" value="1"/>
</dbReference>
<keyword evidence="3" id="KW-0804">Transcription</keyword>
<dbReference type="EMBL" id="BAAAZO010000005">
    <property type="protein sequence ID" value="GAA3615305.1"/>
    <property type="molecule type" value="Genomic_DNA"/>
</dbReference>
<evidence type="ECO:0000256" key="2">
    <source>
        <dbReference type="ARBA" id="ARBA00023125"/>
    </source>
</evidence>
<dbReference type="PROSITE" id="PS01081">
    <property type="entry name" value="HTH_TETR_1"/>
    <property type="match status" value="1"/>
</dbReference>
<dbReference type="PANTHER" id="PTHR30055:SF238">
    <property type="entry name" value="MYCOFACTOCIN BIOSYNTHESIS TRANSCRIPTIONAL REGULATOR MFTR-RELATED"/>
    <property type="match status" value="1"/>
</dbReference>
<dbReference type="Proteomes" id="UP001501074">
    <property type="component" value="Unassembled WGS sequence"/>
</dbReference>
<dbReference type="Gene3D" id="1.10.357.10">
    <property type="entry name" value="Tetracycline Repressor, domain 2"/>
    <property type="match status" value="1"/>
</dbReference>
<name>A0ABP6ZPS0_9ACTN</name>
<dbReference type="InterPro" id="IPR001647">
    <property type="entry name" value="HTH_TetR"/>
</dbReference>
<protein>
    <submittedName>
        <fullName evidence="6">TetR family transcriptional regulator</fullName>
    </submittedName>
</protein>
<evidence type="ECO:0000256" key="1">
    <source>
        <dbReference type="ARBA" id="ARBA00023015"/>
    </source>
</evidence>
<evidence type="ECO:0000313" key="6">
    <source>
        <dbReference type="EMBL" id="GAA3615305.1"/>
    </source>
</evidence>
<dbReference type="InterPro" id="IPR023772">
    <property type="entry name" value="DNA-bd_HTH_TetR-type_CS"/>
</dbReference>
<sequence length="205" mass="22229">MTANEGDLRARRRQATARDIHAATLRLAVEHGFDHVTVDMISAAAGVSRRTFFNYFTTKEAAVIAGPRTLPADALAQFLASPQKEPPQVLRDLTQLLLRELELNQPDREELRQVMALAAEHPSVLAALLAGFDTFEQFVASTVAQRLGAEPGDETATLIAAVGLAAMRTGLQRWAHGPASETSPQVSPVTQVEHTLTLLNSFLIL</sequence>
<evidence type="ECO:0000256" key="4">
    <source>
        <dbReference type="PROSITE-ProRule" id="PRU00335"/>
    </source>
</evidence>
<dbReference type="PROSITE" id="PS50977">
    <property type="entry name" value="HTH_TETR_2"/>
    <property type="match status" value="1"/>
</dbReference>
<gene>
    <name evidence="6" type="ORF">GCM10022223_34470</name>
</gene>
<dbReference type="InterPro" id="IPR041347">
    <property type="entry name" value="MftR_C"/>
</dbReference>
<feature type="domain" description="HTH tetR-type" evidence="5">
    <location>
        <begin position="14"/>
        <end position="74"/>
    </location>
</feature>
<dbReference type="PANTHER" id="PTHR30055">
    <property type="entry name" value="HTH-TYPE TRANSCRIPTIONAL REGULATOR RUTR"/>
    <property type="match status" value="1"/>
</dbReference>
<comment type="caution">
    <text evidence="6">The sequence shown here is derived from an EMBL/GenBank/DDBJ whole genome shotgun (WGS) entry which is preliminary data.</text>
</comment>
<proteinExistence type="predicted"/>
<reference evidence="7" key="1">
    <citation type="journal article" date="2019" name="Int. J. Syst. Evol. Microbiol.">
        <title>The Global Catalogue of Microorganisms (GCM) 10K type strain sequencing project: providing services to taxonomists for standard genome sequencing and annotation.</title>
        <authorList>
            <consortium name="The Broad Institute Genomics Platform"/>
            <consortium name="The Broad Institute Genome Sequencing Center for Infectious Disease"/>
            <person name="Wu L."/>
            <person name="Ma J."/>
        </authorList>
    </citation>
    <scope>NUCLEOTIDE SEQUENCE [LARGE SCALE GENOMIC DNA]</scope>
    <source>
        <strain evidence="7">JCM 16902</strain>
    </source>
</reference>
<organism evidence="6 7">
    <name type="scientific">Kineosporia mesophila</name>
    <dbReference type="NCBI Taxonomy" id="566012"/>
    <lineage>
        <taxon>Bacteria</taxon>
        <taxon>Bacillati</taxon>
        <taxon>Actinomycetota</taxon>
        <taxon>Actinomycetes</taxon>
        <taxon>Kineosporiales</taxon>
        <taxon>Kineosporiaceae</taxon>
        <taxon>Kineosporia</taxon>
    </lineage>
</organism>
<dbReference type="InterPro" id="IPR050109">
    <property type="entry name" value="HTH-type_TetR-like_transc_reg"/>
</dbReference>
<dbReference type="SUPFAM" id="SSF46689">
    <property type="entry name" value="Homeodomain-like"/>
    <property type="match status" value="1"/>
</dbReference>